<feature type="region of interest" description="Disordered" evidence="1">
    <location>
        <begin position="1"/>
        <end position="65"/>
    </location>
</feature>
<evidence type="ECO:0000313" key="3">
    <source>
        <dbReference type="Proteomes" id="UP000283644"/>
    </source>
</evidence>
<protein>
    <submittedName>
        <fullName evidence="2">Uncharacterized protein</fullName>
    </submittedName>
</protein>
<dbReference type="EMBL" id="QXGH01000049">
    <property type="protein sequence ID" value="RHW23346.1"/>
    <property type="molecule type" value="Genomic_DNA"/>
</dbReference>
<sequence>MVRIGCLAEDAEKAPGRDEEVHHRPDEQGRRERHRQRTFNHDDQRRERHQRQRWCNRPLNVSGSE</sequence>
<proteinExistence type="predicted"/>
<keyword evidence="3" id="KW-1185">Reference proteome</keyword>
<evidence type="ECO:0000313" key="2">
    <source>
        <dbReference type="EMBL" id="RHW23346.1"/>
    </source>
</evidence>
<comment type="caution">
    <text evidence="2">The sequence shown here is derived from an EMBL/GenBank/DDBJ whole genome shotgun (WGS) entry which is preliminary data.</text>
</comment>
<reference evidence="2 3" key="1">
    <citation type="submission" date="2018-09" db="EMBL/GenBank/DDBJ databases">
        <title>Genome sequencing of Nocardioides immobilis CCTCC AB 2017083 for comparison to Nocardioides silvaticus.</title>
        <authorList>
            <person name="Li C."/>
            <person name="Wang G."/>
        </authorList>
    </citation>
    <scope>NUCLEOTIDE SEQUENCE [LARGE SCALE GENOMIC DNA]</scope>
    <source>
        <strain evidence="2 3">CCTCC AB 2017083</strain>
    </source>
</reference>
<name>A0A417XSR0_9ACTN</name>
<organism evidence="2 3">
    <name type="scientific">Nocardioides immobilis</name>
    <dbReference type="NCBI Taxonomy" id="2049295"/>
    <lineage>
        <taxon>Bacteria</taxon>
        <taxon>Bacillati</taxon>
        <taxon>Actinomycetota</taxon>
        <taxon>Actinomycetes</taxon>
        <taxon>Propionibacteriales</taxon>
        <taxon>Nocardioidaceae</taxon>
        <taxon>Nocardioides</taxon>
    </lineage>
</organism>
<dbReference type="AlphaFoldDB" id="A0A417XSR0"/>
<evidence type="ECO:0000256" key="1">
    <source>
        <dbReference type="SAM" id="MobiDB-lite"/>
    </source>
</evidence>
<dbReference type="Proteomes" id="UP000283644">
    <property type="component" value="Unassembled WGS sequence"/>
</dbReference>
<gene>
    <name evidence="2" type="ORF">D0Z08_30100</name>
</gene>
<feature type="compositionally biased region" description="Basic and acidic residues" evidence="1">
    <location>
        <begin position="10"/>
        <end position="30"/>
    </location>
</feature>
<accession>A0A417XSR0</accession>